<protein>
    <submittedName>
        <fullName evidence="2">Uncharacterized protein</fullName>
    </submittedName>
</protein>
<dbReference type="Proteomes" id="UP001374535">
    <property type="component" value="Chromosome 4"/>
</dbReference>
<feature type="compositionally biased region" description="Basic and acidic residues" evidence="1">
    <location>
        <begin position="113"/>
        <end position="135"/>
    </location>
</feature>
<gene>
    <name evidence="2" type="ORF">V8G54_011106</name>
</gene>
<proteinExistence type="predicted"/>
<feature type="region of interest" description="Disordered" evidence="1">
    <location>
        <begin position="110"/>
        <end position="143"/>
    </location>
</feature>
<sequence length="319" mass="35638">MEARRSRSTQILTSQGRSHSLILQEAEMVGDMKFFEPFEQTVVDRTFTASSRKICRILGGVEIGKGRTIATALHVQTLNGSPKSESCRCLPPPATTIKPAETRFNSRRLKHGGWRDGKEEGLRSPVDDHGCAHGGEDEDGGRGVHGVWTRTKALWWRLAGLRVVAGGVVEQRCLRRNCEAEGGKDEREIARVPKGFFMDTVKVLAEWVIADNRWLQTGLRVLKDRNEIGQLCQKWFDTPSLGSSSKYIKSQFSWLLSTGMAPQCPWLSPGAPGAVTIRVGHPQAPLGVFWGFWTLLELLVRVSELFSLPKYEYPYAMDV</sequence>
<reference evidence="2 3" key="1">
    <citation type="journal article" date="2023" name="Life. Sci Alliance">
        <title>Evolutionary insights into 3D genome organization and epigenetic landscape of Vigna mungo.</title>
        <authorList>
            <person name="Junaid A."/>
            <person name="Singh B."/>
            <person name="Bhatia S."/>
        </authorList>
    </citation>
    <scope>NUCLEOTIDE SEQUENCE [LARGE SCALE GENOMIC DNA]</scope>
    <source>
        <strain evidence="2">Urdbean</strain>
    </source>
</reference>
<evidence type="ECO:0000256" key="1">
    <source>
        <dbReference type="SAM" id="MobiDB-lite"/>
    </source>
</evidence>
<name>A0AAQ3NQU9_VIGMU</name>
<evidence type="ECO:0000313" key="2">
    <source>
        <dbReference type="EMBL" id="WVZ13540.1"/>
    </source>
</evidence>
<keyword evidence="3" id="KW-1185">Reference proteome</keyword>
<dbReference type="AlphaFoldDB" id="A0AAQ3NQU9"/>
<accession>A0AAQ3NQU9</accession>
<organism evidence="2 3">
    <name type="scientific">Vigna mungo</name>
    <name type="common">Black gram</name>
    <name type="synonym">Phaseolus mungo</name>
    <dbReference type="NCBI Taxonomy" id="3915"/>
    <lineage>
        <taxon>Eukaryota</taxon>
        <taxon>Viridiplantae</taxon>
        <taxon>Streptophyta</taxon>
        <taxon>Embryophyta</taxon>
        <taxon>Tracheophyta</taxon>
        <taxon>Spermatophyta</taxon>
        <taxon>Magnoliopsida</taxon>
        <taxon>eudicotyledons</taxon>
        <taxon>Gunneridae</taxon>
        <taxon>Pentapetalae</taxon>
        <taxon>rosids</taxon>
        <taxon>fabids</taxon>
        <taxon>Fabales</taxon>
        <taxon>Fabaceae</taxon>
        <taxon>Papilionoideae</taxon>
        <taxon>50 kb inversion clade</taxon>
        <taxon>NPAAA clade</taxon>
        <taxon>indigoferoid/millettioid clade</taxon>
        <taxon>Phaseoleae</taxon>
        <taxon>Vigna</taxon>
    </lineage>
</organism>
<evidence type="ECO:0000313" key="3">
    <source>
        <dbReference type="Proteomes" id="UP001374535"/>
    </source>
</evidence>
<dbReference type="EMBL" id="CP144697">
    <property type="protein sequence ID" value="WVZ13540.1"/>
    <property type="molecule type" value="Genomic_DNA"/>
</dbReference>